<keyword evidence="2" id="KW-1185">Reference proteome</keyword>
<accession>A0A9P6GVD4</accession>
<protein>
    <recommendedName>
        <fullName evidence="3">Reverse transcriptase domain-containing protein</fullName>
    </recommendedName>
</protein>
<comment type="caution">
    <text evidence="1">The sequence shown here is derived from an EMBL/GenBank/DDBJ whole genome shotgun (WGS) entry which is preliminary data.</text>
</comment>
<proteinExistence type="predicted"/>
<reference evidence="1 2" key="1">
    <citation type="journal article" date="2020" name="Genome Biol. Evol.">
        <title>Comparative genomics of strictly vertically transmitted, feminizing microsporidia endosymbionts of amphipod crustaceans.</title>
        <authorList>
            <person name="Cormier A."/>
            <person name="Chebbi M.A."/>
            <person name="Giraud I."/>
            <person name="Wattier R."/>
            <person name="Teixeira M."/>
            <person name="Gilbert C."/>
            <person name="Rigaud T."/>
            <person name="Cordaux R."/>
        </authorList>
    </citation>
    <scope>NUCLEOTIDE SEQUENCE [LARGE SCALE GENOMIC DNA]</scope>
    <source>
        <strain evidence="1 2">Ou3-Ou53</strain>
    </source>
</reference>
<evidence type="ECO:0000313" key="1">
    <source>
        <dbReference type="EMBL" id="KAF9754350.1"/>
    </source>
</evidence>
<sequence length="129" mass="15270">MRDFPILRREKKKKKMFTDDVVLFGESFEDIKSKIEIVCKWSLRNKMRINADKCEILVWNCTGNGAVRDPLSVSTSFGNILEVLTYKYLGISIQQRMMEEEIVKEAGRKGRRSRDHEEKIFRQVYQSIF</sequence>
<dbReference type="EMBL" id="SBJO01000927">
    <property type="protein sequence ID" value="KAF9754350.1"/>
    <property type="molecule type" value="Genomic_DNA"/>
</dbReference>
<name>A0A9P6GVD4_9MICR</name>
<dbReference type="OrthoDB" id="5534248at2759"/>
<organism evidence="1 2">
    <name type="scientific">Nosema granulosis</name>
    <dbReference type="NCBI Taxonomy" id="83296"/>
    <lineage>
        <taxon>Eukaryota</taxon>
        <taxon>Fungi</taxon>
        <taxon>Fungi incertae sedis</taxon>
        <taxon>Microsporidia</taxon>
        <taxon>Nosematidae</taxon>
        <taxon>Nosema</taxon>
    </lineage>
</organism>
<evidence type="ECO:0008006" key="3">
    <source>
        <dbReference type="Google" id="ProtNLM"/>
    </source>
</evidence>
<dbReference type="AlphaFoldDB" id="A0A9P6GVD4"/>
<gene>
    <name evidence="1" type="ORF">NGRA_3367</name>
</gene>
<dbReference type="Proteomes" id="UP000740883">
    <property type="component" value="Unassembled WGS sequence"/>
</dbReference>
<evidence type="ECO:0000313" key="2">
    <source>
        <dbReference type="Proteomes" id="UP000740883"/>
    </source>
</evidence>